<keyword evidence="2" id="KW-1185">Reference proteome</keyword>
<organism evidence="1 2">
    <name type="scientific">Streptomyces siamensis</name>
    <dbReference type="NCBI Taxonomy" id="1274986"/>
    <lineage>
        <taxon>Bacteria</taxon>
        <taxon>Bacillati</taxon>
        <taxon>Actinomycetota</taxon>
        <taxon>Actinomycetes</taxon>
        <taxon>Kitasatosporales</taxon>
        <taxon>Streptomycetaceae</taxon>
        <taxon>Streptomyces</taxon>
    </lineage>
</organism>
<dbReference type="Proteomes" id="UP001501759">
    <property type="component" value="Unassembled WGS sequence"/>
</dbReference>
<name>A0ABP9J6Y5_9ACTN</name>
<protein>
    <recommendedName>
        <fullName evidence="3">DUF3052 domain-containing protein</fullName>
    </recommendedName>
</protein>
<gene>
    <name evidence="1" type="ORF">GCM10023335_51320</name>
</gene>
<accession>A0ABP9J6Y5</accession>
<comment type="caution">
    <text evidence="1">The sequence shown here is derived from an EMBL/GenBank/DDBJ whole genome shotgun (WGS) entry which is preliminary data.</text>
</comment>
<sequence>MSVMSKLQIKPGQSVVVLGKPGDVELDVEGEGAEVAASADAVLAFVTMAGELDGADAGAALAAARRDALAWVAYPKGGRLGTDLNRDSLAALLAERGVRPVRQVSIDDTWSALRFRPAG</sequence>
<evidence type="ECO:0008006" key="3">
    <source>
        <dbReference type="Google" id="ProtNLM"/>
    </source>
</evidence>
<evidence type="ECO:0000313" key="2">
    <source>
        <dbReference type="Proteomes" id="UP001501759"/>
    </source>
</evidence>
<evidence type="ECO:0000313" key="1">
    <source>
        <dbReference type="EMBL" id="GAA5020958.1"/>
    </source>
</evidence>
<dbReference type="EMBL" id="BAABKB010000021">
    <property type="protein sequence ID" value="GAA5020958.1"/>
    <property type="molecule type" value="Genomic_DNA"/>
</dbReference>
<proteinExistence type="predicted"/>
<reference evidence="2" key="1">
    <citation type="journal article" date="2019" name="Int. J. Syst. Evol. Microbiol.">
        <title>The Global Catalogue of Microorganisms (GCM) 10K type strain sequencing project: providing services to taxonomists for standard genome sequencing and annotation.</title>
        <authorList>
            <consortium name="The Broad Institute Genomics Platform"/>
            <consortium name="The Broad Institute Genome Sequencing Center for Infectious Disease"/>
            <person name="Wu L."/>
            <person name="Ma J."/>
        </authorList>
    </citation>
    <scope>NUCLEOTIDE SEQUENCE [LARGE SCALE GENOMIC DNA]</scope>
    <source>
        <strain evidence="2">JCM 18409</strain>
    </source>
</reference>